<gene>
    <name evidence="10" type="ORF">ZT3D7_G7125</name>
</gene>
<feature type="transmembrane region" description="Helical" evidence="9">
    <location>
        <begin position="245"/>
        <end position="265"/>
    </location>
</feature>
<feature type="transmembrane region" description="Helical" evidence="9">
    <location>
        <begin position="458"/>
        <end position="478"/>
    </location>
</feature>
<feature type="transmembrane region" description="Helical" evidence="9">
    <location>
        <begin position="341"/>
        <end position="361"/>
    </location>
</feature>
<evidence type="ECO:0000256" key="3">
    <source>
        <dbReference type="ARBA" id="ARBA00022448"/>
    </source>
</evidence>
<dbReference type="InterPro" id="IPR004813">
    <property type="entry name" value="OPT"/>
</dbReference>
<keyword evidence="8 9" id="KW-0472">Membrane</keyword>
<comment type="similarity">
    <text evidence="2">Belongs to the oligopeptide OPT transporter family.</text>
</comment>
<organism evidence="10 11">
    <name type="scientific">Zymoseptoria tritici (strain ST99CH_3D7)</name>
    <dbReference type="NCBI Taxonomy" id="1276538"/>
    <lineage>
        <taxon>Eukaryota</taxon>
        <taxon>Fungi</taxon>
        <taxon>Dikarya</taxon>
        <taxon>Ascomycota</taxon>
        <taxon>Pezizomycotina</taxon>
        <taxon>Dothideomycetes</taxon>
        <taxon>Dothideomycetidae</taxon>
        <taxon>Mycosphaerellales</taxon>
        <taxon>Mycosphaerellaceae</taxon>
        <taxon>Zymoseptoria</taxon>
    </lineage>
</organism>
<keyword evidence="3" id="KW-0813">Transport</keyword>
<feature type="transmembrane region" description="Helical" evidence="9">
    <location>
        <begin position="805"/>
        <end position="827"/>
    </location>
</feature>
<keyword evidence="5" id="KW-0571">Peptide transport</keyword>
<feature type="transmembrane region" description="Helical" evidence="9">
    <location>
        <begin position="373"/>
        <end position="394"/>
    </location>
</feature>
<keyword evidence="11" id="KW-1185">Reference proteome</keyword>
<feature type="transmembrane region" description="Helical" evidence="9">
    <location>
        <begin position="303"/>
        <end position="321"/>
    </location>
</feature>
<dbReference type="InterPro" id="IPR004648">
    <property type="entry name" value="Oligpept_transpt"/>
</dbReference>
<dbReference type="EMBL" id="LT853697">
    <property type="protein sequence ID" value="SMQ51972.1"/>
    <property type="molecule type" value="Genomic_DNA"/>
</dbReference>
<evidence type="ECO:0000256" key="9">
    <source>
        <dbReference type="SAM" id="Phobius"/>
    </source>
</evidence>
<dbReference type="GO" id="GO:0035673">
    <property type="term" value="F:oligopeptide transmembrane transporter activity"/>
    <property type="evidence" value="ECO:0007669"/>
    <property type="project" value="InterPro"/>
</dbReference>
<feature type="transmembrane region" description="Helical" evidence="9">
    <location>
        <begin position="655"/>
        <end position="677"/>
    </location>
</feature>
<feature type="transmembrane region" description="Helical" evidence="9">
    <location>
        <begin position="763"/>
        <end position="785"/>
    </location>
</feature>
<feature type="transmembrane region" description="Helical" evidence="9">
    <location>
        <begin position="571"/>
        <end position="597"/>
    </location>
</feature>
<keyword evidence="4 9" id="KW-0812">Transmembrane</keyword>
<keyword evidence="7 9" id="KW-1133">Transmembrane helix</keyword>
<sequence length="861" mass="96077">MTGRQSWIKSKLSTSEETFSATQSSNTFITPVVARKSNDEAVCDSCTRSTHRSAQENILRHFWPSFHPDLASIDGREKAAFGSDSSHGRMGSQDDIIADDEISSSTSQVDPEKHDGYYVETAVDLTTKIIAAEDDPDEASFTFRVALLGSGLSIFGSTLQEIFSFKPQSVGVSLVFLTVIAFVLGDFMAFAIPRWGFLRYLNPHPFTKKEHASIAIMASAASVSALATESLAVQDLFYGGYPSKGAGIFVVLSSQIIGFGVAGMMRGTQVHPTRMIWPVALPVNSLLETMHGSNDGTKRKMRFWYIAFLSMFCWEIVPQWIMPLMIGFSVFCLANNHSIVFSNIFGGASANEGLGILSFCFDWTYIAGNGSPLWYPLKTTVNMVLGISICWIVFPTTYYSNHWNAQNFPWMAQQLFNTTSSTPTKFTTYNQSLILNADFTVNEELLNAQGPPALTATYLIYLITTNAGFTAGIVYMLLWHYSDLKDAWAFAHPSNIRRLFSRKTLSFWKRQESCEDRVARVQENPDIDPHYKLMVRNGYQEVPSWWWAAVLITAWVTGIACLYAMKSTLPWWGFLLSTIILWIMSLFFNSLAGLTGFGFNLTPISQMLAGYLFPLHPLANLYFTTYASHGCSQAGLLAKDLRIAQYAHLPPRHTFWLQISGCLIGSAMNFVMMTTIVQNQFDVLRSVQGNSIWSGQSVQQFNTLAVSWSIAPKMYSIGAKYQWVTIAFLLGFVVPVPFYLGAKYTKKGSFLNRAFGYINPCIILWYAGNLFVGINSSLCMFWIIAFTFQGYVRKRHSKWFVDYNYLLSAALDGGAQVMVFVLTFAVAGGSGTARPFPTWWGNPDSSVLNSDRCMVNPANRG</sequence>
<evidence type="ECO:0000256" key="2">
    <source>
        <dbReference type="ARBA" id="ARBA00008807"/>
    </source>
</evidence>
<dbReference type="GO" id="GO:0015031">
    <property type="term" value="P:protein transport"/>
    <property type="evidence" value="ECO:0007669"/>
    <property type="project" value="UniProtKB-KW"/>
</dbReference>
<dbReference type="Proteomes" id="UP000215127">
    <property type="component" value="Chromosome 6"/>
</dbReference>
<dbReference type="GO" id="GO:0016020">
    <property type="term" value="C:membrane"/>
    <property type="evidence" value="ECO:0007669"/>
    <property type="project" value="UniProtKB-SubCell"/>
</dbReference>
<feature type="transmembrane region" description="Helical" evidence="9">
    <location>
        <begin position="721"/>
        <end position="742"/>
    </location>
</feature>
<evidence type="ECO:0000256" key="4">
    <source>
        <dbReference type="ARBA" id="ARBA00022692"/>
    </source>
</evidence>
<accession>A0A1X7RX04</accession>
<evidence type="ECO:0000256" key="6">
    <source>
        <dbReference type="ARBA" id="ARBA00022927"/>
    </source>
</evidence>
<comment type="subcellular location">
    <subcellularLocation>
        <location evidence="1">Membrane</location>
        <topology evidence="1">Multi-pass membrane protein</topology>
    </subcellularLocation>
</comment>
<protein>
    <recommendedName>
        <fullName evidence="12">OPT superfamily oligopeptide transporter</fullName>
    </recommendedName>
</protein>
<dbReference type="AlphaFoldDB" id="A0A1X7RX04"/>
<reference evidence="10 11" key="1">
    <citation type="submission" date="2016-06" db="EMBL/GenBank/DDBJ databases">
        <authorList>
            <person name="Kjaerup R.B."/>
            <person name="Dalgaard T.S."/>
            <person name="Juul-Madsen H.R."/>
        </authorList>
    </citation>
    <scope>NUCLEOTIDE SEQUENCE [LARGE SCALE GENOMIC DNA]</scope>
</reference>
<evidence type="ECO:0000313" key="10">
    <source>
        <dbReference type="EMBL" id="SMQ51972.1"/>
    </source>
</evidence>
<dbReference type="Pfam" id="PF03169">
    <property type="entry name" value="OPT"/>
    <property type="match status" value="1"/>
</dbReference>
<evidence type="ECO:0000256" key="7">
    <source>
        <dbReference type="ARBA" id="ARBA00022989"/>
    </source>
</evidence>
<evidence type="ECO:0000313" key="11">
    <source>
        <dbReference type="Proteomes" id="UP000215127"/>
    </source>
</evidence>
<keyword evidence="6" id="KW-0653">Protein transport</keyword>
<evidence type="ECO:0000256" key="8">
    <source>
        <dbReference type="ARBA" id="ARBA00023136"/>
    </source>
</evidence>
<feature type="transmembrane region" description="Helical" evidence="9">
    <location>
        <begin position="170"/>
        <end position="192"/>
    </location>
</feature>
<name>A0A1X7RX04_ZYMT9</name>
<feature type="transmembrane region" description="Helical" evidence="9">
    <location>
        <begin position="544"/>
        <end position="565"/>
    </location>
</feature>
<evidence type="ECO:0000256" key="1">
    <source>
        <dbReference type="ARBA" id="ARBA00004141"/>
    </source>
</evidence>
<dbReference type="PANTHER" id="PTHR22601">
    <property type="entry name" value="ISP4 LIKE PROTEIN"/>
    <property type="match status" value="1"/>
</dbReference>
<proteinExistence type="inferred from homology"/>
<dbReference type="NCBIfam" id="TIGR00728">
    <property type="entry name" value="OPT_sfam"/>
    <property type="match status" value="1"/>
</dbReference>
<evidence type="ECO:0000256" key="5">
    <source>
        <dbReference type="ARBA" id="ARBA00022856"/>
    </source>
</evidence>
<evidence type="ECO:0008006" key="12">
    <source>
        <dbReference type="Google" id="ProtNLM"/>
    </source>
</evidence>